<evidence type="ECO:0000256" key="1">
    <source>
        <dbReference type="SAM" id="MobiDB-lite"/>
    </source>
</evidence>
<accession>A0AAD7MMV0</accession>
<sequence>MNILRELTFVPGTCFEVMFMPDFGFFVAEVILMDEWDIPTPPEAICTTTSAWGTILRHLFFPHLTGVLSVDADFFKAEIQALSSFLQKHTKVERMVIRGFTDLQPKLLCEHGNMFQNLNSLQAHPSVALRILSTFSLPHLRTLTISISKGGEVADLHALVLRLSSEWSSAMTSPAGKILTIILDETTAQQLQELSTPASILAETKASLDTTQKSAAKSPNSRRGPEPVGTPLPKDDSPAGDTVNGDVGTGGVGAFPKHSEGCAESKNEPAFILQLHLLEWSHKSLDKGCMAVKQWLKALELQNANSVQLKIMVCGDHDTEIVSKLEAEMKGFTVHTEVETRINVWMKRLLETRAGLEGKSDPAPPPIPDTHEYTIHVADSPARETCPKMQSS</sequence>
<protein>
    <submittedName>
        <fullName evidence="2">Uncharacterized protein</fullName>
    </submittedName>
</protein>
<dbReference type="AlphaFoldDB" id="A0AAD7MMV0"/>
<feature type="compositionally biased region" description="Polar residues" evidence="1">
    <location>
        <begin position="207"/>
        <end position="221"/>
    </location>
</feature>
<keyword evidence="3" id="KW-1185">Reference proteome</keyword>
<comment type="caution">
    <text evidence="2">The sequence shown here is derived from an EMBL/GenBank/DDBJ whole genome shotgun (WGS) entry which is preliminary data.</text>
</comment>
<evidence type="ECO:0000313" key="3">
    <source>
        <dbReference type="Proteomes" id="UP001215280"/>
    </source>
</evidence>
<name>A0AAD7MMV0_9AGAR</name>
<dbReference type="Proteomes" id="UP001215280">
    <property type="component" value="Unassembled WGS sequence"/>
</dbReference>
<organism evidence="2 3">
    <name type="scientific">Mycena maculata</name>
    <dbReference type="NCBI Taxonomy" id="230809"/>
    <lineage>
        <taxon>Eukaryota</taxon>
        <taxon>Fungi</taxon>
        <taxon>Dikarya</taxon>
        <taxon>Basidiomycota</taxon>
        <taxon>Agaricomycotina</taxon>
        <taxon>Agaricomycetes</taxon>
        <taxon>Agaricomycetidae</taxon>
        <taxon>Agaricales</taxon>
        <taxon>Marasmiineae</taxon>
        <taxon>Mycenaceae</taxon>
        <taxon>Mycena</taxon>
    </lineage>
</organism>
<reference evidence="2" key="1">
    <citation type="submission" date="2023-03" db="EMBL/GenBank/DDBJ databases">
        <title>Massive genome expansion in bonnet fungi (Mycena s.s.) driven by repeated elements and novel gene families across ecological guilds.</title>
        <authorList>
            <consortium name="Lawrence Berkeley National Laboratory"/>
            <person name="Harder C.B."/>
            <person name="Miyauchi S."/>
            <person name="Viragh M."/>
            <person name="Kuo A."/>
            <person name="Thoen E."/>
            <person name="Andreopoulos B."/>
            <person name="Lu D."/>
            <person name="Skrede I."/>
            <person name="Drula E."/>
            <person name="Henrissat B."/>
            <person name="Morin E."/>
            <person name="Kohler A."/>
            <person name="Barry K."/>
            <person name="LaButti K."/>
            <person name="Morin E."/>
            <person name="Salamov A."/>
            <person name="Lipzen A."/>
            <person name="Mereny Z."/>
            <person name="Hegedus B."/>
            <person name="Baldrian P."/>
            <person name="Stursova M."/>
            <person name="Weitz H."/>
            <person name="Taylor A."/>
            <person name="Grigoriev I.V."/>
            <person name="Nagy L.G."/>
            <person name="Martin F."/>
            <person name="Kauserud H."/>
        </authorList>
    </citation>
    <scope>NUCLEOTIDE SEQUENCE</scope>
    <source>
        <strain evidence="2">CBHHK188m</strain>
    </source>
</reference>
<feature type="region of interest" description="Disordered" evidence="1">
    <location>
        <begin position="207"/>
        <end position="252"/>
    </location>
</feature>
<gene>
    <name evidence="2" type="ORF">DFH07DRAFT_783310</name>
</gene>
<proteinExistence type="predicted"/>
<evidence type="ECO:0000313" key="2">
    <source>
        <dbReference type="EMBL" id="KAJ7724309.1"/>
    </source>
</evidence>
<dbReference type="EMBL" id="JARJLG010000239">
    <property type="protein sequence ID" value="KAJ7724309.1"/>
    <property type="molecule type" value="Genomic_DNA"/>
</dbReference>